<dbReference type="OrthoDB" id="5920640at2759"/>
<accession>A0A0V1MU91</accession>
<proteinExistence type="predicted"/>
<keyword evidence="2" id="KW-1185">Reference proteome</keyword>
<protein>
    <submittedName>
        <fullName evidence="1">Uncharacterized protein</fullName>
    </submittedName>
</protein>
<comment type="caution">
    <text evidence="1">The sequence shown here is derived from an EMBL/GenBank/DDBJ whole genome shotgun (WGS) entry which is preliminary data.</text>
</comment>
<dbReference type="Proteomes" id="UP000054843">
    <property type="component" value="Unassembled WGS sequence"/>
</dbReference>
<evidence type="ECO:0000313" key="1">
    <source>
        <dbReference type="EMBL" id="KRZ75339.1"/>
    </source>
</evidence>
<organism evidence="1 2">
    <name type="scientific">Trichinella papuae</name>
    <dbReference type="NCBI Taxonomy" id="268474"/>
    <lineage>
        <taxon>Eukaryota</taxon>
        <taxon>Metazoa</taxon>
        <taxon>Ecdysozoa</taxon>
        <taxon>Nematoda</taxon>
        <taxon>Enoplea</taxon>
        <taxon>Dorylaimia</taxon>
        <taxon>Trichinellida</taxon>
        <taxon>Trichinellidae</taxon>
        <taxon>Trichinella</taxon>
    </lineage>
</organism>
<dbReference type="EMBL" id="JYDO01000039">
    <property type="protein sequence ID" value="KRZ75339.1"/>
    <property type="molecule type" value="Genomic_DNA"/>
</dbReference>
<dbReference type="AlphaFoldDB" id="A0A0V1MU91"/>
<name>A0A0V1MU91_9BILA</name>
<reference evidence="1 2" key="1">
    <citation type="submission" date="2015-01" db="EMBL/GenBank/DDBJ databases">
        <title>Evolution of Trichinella species and genotypes.</title>
        <authorList>
            <person name="Korhonen P.K."/>
            <person name="Edoardo P."/>
            <person name="Giuseppe L.R."/>
            <person name="Gasser R.B."/>
        </authorList>
    </citation>
    <scope>NUCLEOTIDE SEQUENCE [LARGE SCALE GENOMIC DNA]</scope>
    <source>
        <strain evidence="1">ISS1980</strain>
    </source>
</reference>
<gene>
    <name evidence="1" type="ORF">T10_11472</name>
</gene>
<evidence type="ECO:0000313" key="2">
    <source>
        <dbReference type="Proteomes" id="UP000054843"/>
    </source>
</evidence>
<sequence>MVVKCGFSAATGQKGRGYQKSPGDLPLLYQVLFPDIKLTMHVKANDLATQSRNKSKSIAIFISTSGDSDFQKLKEEEVEGYWPLDFVSFAFKIKLEIANLTRSNEKCLMASPAMIKESAQHKLFKLTLVSNHAVKYDLNHSSKQSFSQLSRCNESRVVNKILDLHLLDHTRSFQITRSPQ</sequence>